<feature type="domain" description="DSC E3 ubiquitin ligase complex subunit 3 ubiquitin-like" evidence="3">
    <location>
        <begin position="13"/>
        <end position="138"/>
    </location>
</feature>
<dbReference type="Pfam" id="PF10302">
    <property type="entry name" value="Dsc3_N"/>
    <property type="match status" value="1"/>
</dbReference>
<evidence type="ECO:0000313" key="6">
    <source>
        <dbReference type="Proteomes" id="UP001140560"/>
    </source>
</evidence>
<protein>
    <recommendedName>
        <fullName evidence="7">Ubiquitin-like domain-containing protein</fullName>
    </recommendedName>
</protein>
<accession>A0A9W8Y7J6</accession>
<feature type="transmembrane region" description="Helical" evidence="2">
    <location>
        <begin position="294"/>
        <end position="312"/>
    </location>
</feature>
<dbReference type="PANTHER" id="PTHR28049:SF1">
    <property type="entry name" value="DSC E3 UBIQUITIN LIGASE COMPLEX SUBUNIT 3"/>
    <property type="match status" value="1"/>
</dbReference>
<dbReference type="EMBL" id="JAPEUY010000010">
    <property type="protein sequence ID" value="KAJ4369161.1"/>
    <property type="molecule type" value="Genomic_DNA"/>
</dbReference>
<evidence type="ECO:0000313" key="5">
    <source>
        <dbReference type="EMBL" id="KAJ4369161.1"/>
    </source>
</evidence>
<feature type="domain" description="DSC E3 ubiquitin ligase complex subunit 3 C-terminal" evidence="4">
    <location>
        <begin position="204"/>
        <end position="340"/>
    </location>
</feature>
<dbReference type="OrthoDB" id="2556122at2759"/>
<evidence type="ECO:0000259" key="3">
    <source>
        <dbReference type="Pfam" id="PF10302"/>
    </source>
</evidence>
<dbReference type="GO" id="GO:0044695">
    <property type="term" value="C:Dsc E3 ubiquitin ligase complex"/>
    <property type="evidence" value="ECO:0007669"/>
    <property type="project" value="InterPro"/>
</dbReference>
<name>A0A9W8Y7J6_9PLEO</name>
<feature type="transmembrane region" description="Helical" evidence="2">
    <location>
        <begin position="324"/>
        <end position="341"/>
    </location>
</feature>
<feature type="region of interest" description="Disordered" evidence="1">
    <location>
        <begin position="71"/>
        <end position="122"/>
    </location>
</feature>
<reference evidence="5" key="1">
    <citation type="submission" date="2022-10" db="EMBL/GenBank/DDBJ databases">
        <title>Tapping the CABI collections for fungal endophytes: first genome assemblies for Collariella, Neodidymelliopsis, Ascochyta clinopodiicola, Didymella pomorum, Didymosphaeria variabile, Neocosmospora piperis and Neocucurbitaria cava.</title>
        <authorList>
            <person name="Hill R."/>
        </authorList>
    </citation>
    <scope>NUCLEOTIDE SEQUENCE</scope>
    <source>
        <strain evidence="5">IMI 356814</strain>
    </source>
</reference>
<dbReference type="InterPro" id="IPR029071">
    <property type="entry name" value="Ubiquitin-like_domsf"/>
</dbReference>
<sequence>MSNATALPEQLVYLIIRFTASVPDLPLSVHTPRTITTLSLKQLIRQNLPPPHASARLRLIYAGKVLADTSPLSTSLKLPPPPPRPPPRDASHQEDAGSGSKSKGKQPLRDTPAVEYGTTTDIPPSEAKKYYIHCSLGDALSPSELASEATLAQNTEISLKSQYDASHTSQTRRRQSTASNAIGSNDDAHRRRSSTTAVPLPQAQGFDRLLSSGFTPVEVASLRSHFQTNLSFTHTPDTMPSPTQMRVLEDQWLDSSANDPSASLTGGSDGTGGTGDAGWGAGFAVEEGGLDDMLWGYMTGFFWPLGSLVWGFREEGVWTRRRQVAVVMGVLINAVFGFMRWSA</sequence>
<gene>
    <name evidence="5" type="ORF">N0V83_006245</name>
</gene>
<feature type="region of interest" description="Disordered" evidence="1">
    <location>
        <begin position="162"/>
        <end position="201"/>
    </location>
</feature>
<dbReference type="AlphaFoldDB" id="A0A9W8Y7J6"/>
<feature type="region of interest" description="Disordered" evidence="1">
    <location>
        <begin position="256"/>
        <end position="275"/>
    </location>
</feature>
<proteinExistence type="predicted"/>
<dbReference type="InterPro" id="IPR045226">
    <property type="entry name" value="Dsc3"/>
</dbReference>
<dbReference type="Proteomes" id="UP001140560">
    <property type="component" value="Unassembled WGS sequence"/>
</dbReference>
<keyword evidence="2" id="KW-1133">Transmembrane helix</keyword>
<dbReference type="SUPFAM" id="SSF54236">
    <property type="entry name" value="Ubiquitin-like"/>
    <property type="match status" value="1"/>
</dbReference>
<evidence type="ECO:0008006" key="7">
    <source>
        <dbReference type="Google" id="ProtNLM"/>
    </source>
</evidence>
<evidence type="ECO:0000256" key="1">
    <source>
        <dbReference type="SAM" id="MobiDB-lite"/>
    </source>
</evidence>
<keyword evidence="2" id="KW-0472">Membrane</keyword>
<dbReference type="GO" id="GO:0005783">
    <property type="term" value="C:endoplasmic reticulum"/>
    <property type="evidence" value="ECO:0007669"/>
    <property type="project" value="TreeGrafter"/>
</dbReference>
<dbReference type="Gene3D" id="3.10.20.90">
    <property type="entry name" value="Phosphatidylinositol 3-kinase Catalytic Subunit, Chain A, domain 1"/>
    <property type="match status" value="1"/>
</dbReference>
<dbReference type="PANTHER" id="PTHR28049">
    <property type="entry name" value="TRANSMEMBRANE PROTEIN YOR223W"/>
    <property type="match status" value="1"/>
</dbReference>
<dbReference type="InterPro" id="IPR019413">
    <property type="entry name" value="Dsc3_ub-like_dom"/>
</dbReference>
<keyword evidence="2" id="KW-0812">Transmembrane</keyword>
<evidence type="ECO:0000256" key="2">
    <source>
        <dbReference type="SAM" id="Phobius"/>
    </source>
</evidence>
<comment type="caution">
    <text evidence="5">The sequence shown here is derived from an EMBL/GenBank/DDBJ whole genome shotgun (WGS) entry which is preliminary data.</text>
</comment>
<organism evidence="5 6">
    <name type="scientific">Neocucurbitaria cava</name>
    <dbReference type="NCBI Taxonomy" id="798079"/>
    <lineage>
        <taxon>Eukaryota</taxon>
        <taxon>Fungi</taxon>
        <taxon>Dikarya</taxon>
        <taxon>Ascomycota</taxon>
        <taxon>Pezizomycotina</taxon>
        <taxon>Dothideomycetes</taxon>
        <taxon>Pleosporomycetidae</taxon>
        <taxon>Pleosporales</taxon>
        <taxon>Pleosporineae</taxon>
        <taxon>Cucurbitariaceae</taxon>
        <taxon>Neocucurbitaria</taxon>
    </lineage>
</organism>
<feature type="compositionally biased region" description="Basic and acidic residues" evidence="1">
    <location>
        <begin position="86"/>
        <end position="95"/>
    </location>
</feature>
<dbReference type="InterPro" id="IPR025390">
    <property type="entry name" value="Dsc3_C"/>
</dbReference>
<keyword evidence="6" id="KW-1185">Reference proteome</keyword>
<evidence type="ECO:0000259" key="4">
    <source>
        <dbReference type="Pfam" id="PF13373"/>
    </source>
</evidence>
<dbReference type="Pfam" id="PF13373">
    <property type="entry name" value="Dsc3_C"/>
    <property type="match status" value="1"/>
</dbReference>